<dbReference type="NCBIfam" id="TIGR02593">
    <property type="entry name" value="CRISPR_cas5"/>
    <property type="match status" value="1"/>
</dbReference>
<accession>A0A2J6R660</accession>
<dbReference type="InterPro" id="IPR013422">
    <property type="entry name" value="CRISPR-assoc_prot_Cas5_N"/>
</dbReference>
<protein>
    <submittedName>
        <fullName evidence="3">Uncharacterized protein</fullName>
    </submittedName>
</protein>
<keyword evidence="2" id="KW-1133">Transmembrane helix</keyword>
<keyword evidence="4" id="KW-1185">Reference proteome</keyword>
<evidence type="ECO:0000256" key="1">
    <source>
        <dbReference type="ARBA" id="ARBA00023118"/>
    </source>
</evidence>
<dbReference type="EMBL" id="KZ613954">
    <property type="protein sequence ID" value="PMD34010.1"/>
    <property type="molecule type" value="Genomic_DNA"/>
</dbReference>
<dbReference type="OrthoDB" id="10330509at2759"/>
<keyword evidence="1" id="KW-0051">Antiviral defense</keyword>
<gene>
    <name evidence="3" type="ORF">L207DRAFT_132418</name>
</gene>
<dbReference type="Proteomes" id="UP000235786">
    <property type="component" value="Unassembled WGS sequence"/>
</dbReference>
<evidence type="ECO:0000256" key="2">
    <source>
        <dbReference type="SAM" id="Phobius"/>
    </source>
</evidence>
<organism evidence="3 4">
    <name type="scientific">Hyaloscypha variabilis (strain UAMH 11265 / GT02V1 / F)</name>
    <name type="common">Meliniomyces variabilis</name>
    <dbReference type="NCBI Taxonomy" id="1149755"/>
    <lineage>
        <taxon>Eukaryota</taxon>
        <taxon>Fungi</taxon>
        <taxon>Dikarya</taxon>
        <taxon>Ascomycota</taxon>
        <taxon>Pezizomycotina</taxon>
        <taxon>Leotiomycetes</taxon>
        <taxon>Helotiales</taxon>
        <taxon>Hyaloscyphaceae</taxon>
        <taxon>Hyaloscypha</taxon>
        <taxon>Hyaloscypha variabilis</taxon>
    </lineage>
</organism>
<name>A0A2J6R660_HYAVF</name>
<keyword evidence="2" id="KW-0812">Transmembrane</keyword>
<feature type="transmembrane region" description="Helical" evidence="2">
    <location>
        <begin position="82"/>
        <end position="101"/>
    </location>
</feature>
<keyword evidence="2" id="KW-0472">Membrane</keyword>
<sequence>MLPEPHHTSFVRFGLYQEHWHGSSIDIPIPDRAVDWTSPSQASLDLRTYFLSYTSRVTALPLFHLFRVVPIASLPILFDQSLLYGLLLISLFFALYTGSWLSSTSSQAAQIPKRGCSILLHSSTHHAHFRRHRTYQSSNSYPHPHREASLSNFVSQRALQKLYAFLTFRQSSITL</sequence>
<reference evidence="3 4" key="1">
    <citation type="submission" date="2016-04" db="EMBL/GenBank/DDBJ databases">
        <title>A degradative enzymes factory behind the ericoid mycorrhizal symbiosis.</title>
        <authorList>
            <consortium name="DOE Joint Genome Institute"/>
            <person name="Martino E."/>
            <person name="Morin E."/>
            <person name="Grelet G."/>
            <person name="Kuo A."/>
            <person name="Kohler A."/>
            <person name="Daghino S."/>
            <person name="Barry K."/>
            <person name="Choi C."/>
            <person name="Cichocki N."/>
            <person name="Clum A."/>
            <person name="Copeland A."/>
            <person name="Hainaut M."/>
            <person name="Haridas S."/>
            <person name="Labutti K."/>
            <person name="Lindquist E."/>
            <person name="Lipzen A."/>
            <person name="Khouja H.-R."/>
            <person name="Murat C."/>
            <person name="Ohm R."/>
            <person name="Olson A."/>
            <person name="Spatafora J."/>
            <person name="Veneault-Fourrey C."/>
            <person name="Henrissat B."/>
            <person name="Grigoriev I."/>
            <person name="Martin F."/>
            <person name="Perotto S."/>
        </authorList>
    </citation>
    <scope>NUCLEOTIDE SEQUENCE [LARGE SCALE GENOMIC DNA]</scope>
    <source>
        <strain evidence="3 4">F</strain>
    </source>
</reference>
<dbReference type="GO" id="GO:0051607">
    <property type="term" value="P:defense response to virus"/>
    <property type="evidence" value="ECO:0007669"/>
    <property type="project" value="UniProtKB-KW"/>
</dbReference>
<evidence type="ECO:0000313" key="3">
    <source>
        <dbReference type="EMBL" id="PMD34010.1"/>
    </source>
</evidence>
<proteinExistence type="predicted"/>
<dbReference type="AlphaFoldDB" id="A0A2J6R660"/>
<evidence type="ECO:0000313" key="4">
    <source>
        <dbReference type="Proteomes" id="UP000235786"/>
    </source>
</evidence>